<dbReference type="KEGG" id="tnl:113492933"/>
<evidence type="ECO:0000256" key="1">
    <source>
        <dbReference type="SAM" id="SignalP"/>
    </source>
</evidence>
<evidence type="ECO:0000313" key="2">
    <source>
        <dbReference type="Proteomes" id="UP000322000"/>
    </source>
</evidence>
<accession>A0A7E5VDZ3</accession>
<dbReference type="GeneID" id="113492933"/>
<sequence>MKSFIAFACFFASISAVPYDTQIASNDNNERFITGPISNGINELSQSIKDAGLDPLYIKREDSRFTLPVAAIFNYAAFIEEVLSTGLSNIKVNNLYFSYITSRLYFDFELPRVELSLGAAAARAIVFSKELEAQVSGKLVIERVRLVGKGRVTVGIISGTTVHDGDVEFTLGGVQSDIRLAIQGRDFSREINEFFSSTIPEVLESHSEEINELLEIVLLEHVRNQL</sequence>
<proteinExistence type="predicted"/>
<keyword evidence="1" id="KW-0732">Signal</keyword>
<dbReference type="InterPro" id="IPR038606">
    <property type="entry name" value="To_sf"/>
</dbReference>
<gene>
    <name evidence="3" type="primary">LOC113492933</name>
</gene>
<organism evidence="2 3">
    <name type="scientific">Trichoplusia ni</name>
    <name type="common">Cabbage looper</name>
    <dbReference type="NCBI Taxonomy" id="7111"/>
    <lineage>
        <taxon>Eukaryota</taxon>
        <taxon>Metazoa</taxon>
        <taxon>Ecdysozoa</taxon>
        <taxon>Arthropoda</taxon>
        <taxon>Hexapoda</taxon>
        <taxon>Insecta</taxon>
        <taxon>Pterygota</taxon>
        <taxon>Neoptera</taxon>
        <taxon>Endopterygota</taxon>
        <taxon>Lepidoptera</taxon>
        <taxon>Glossata</taxon>
        <taxon>Ditrysia</taxon>
        <taxon>Noctuoidea</taxon>
        <taxon>Noctuidae</taxon>
        <taxon>Plusiinae</taxon>
        <taxon>Trichoplusia</taxon>
    </lineage>
</organism>
<dbReference type="OrthoDB" id="7339216at2759"/>
<dbReference type="InParanoid" id="A0A7E5VDZ3"/>
<reference evidence="3" key="1">
    <citation type="submission" date="2025-08" db="UniProtKB">
        <authorList>
            <consortium name="RefSeq"/>
        </authorList>
    </citation>
    <scope>IDENTIFICATION</scope>
</reference>
<dbReference type="AlphaFoldDB" id="A0A7E5VDZ3"/>
<name>A0A7E5VDZ3_TRINI</name>
<protein>
    <submittedName>
        <fullName evidence="3">Uncharacterized protein LOC113492933</fullName>
    </submittedName>
</protein>
<dbReference type="Gene3D" id="3.15.10.30">
    <property type="entry name" value="Haemolymph juvenile hormone binding protein"/>
    <property type="match status" value="1"/>
</dbReference>
<dbReference type="Pfam" id="PF06585">
    <property type="entry name" value="JHBP"/>
    <property type="match status" value="1"/>
</dbReference>
<dbReference type="Proteomes" id="UP000322000">
    <property type="component" value="Chromosome 4"/>
</dbReference>
<keyword evidence="2" id="KW-1185">Reference proteome</keyword>
<dbReference type="InterPro" id="IPR010562">
    <property type="entry name" value="Haemolymph_juvenile_hormone-bd"/>
</dbReference>
<feature type="chain" id="PRO_5028946223" evidence="1">
    <location>
        <begin position="17"/>
        <end position="226"/>
    </location>
</feature>
<dbReference type="RefSeq" id="XP_026726465.1">
    <property type="nucleotide sequence ID" value="XM_026870664.1"/>
</dbReference>
<feature type="signal peptide" evidence="1">
    <location>
        <begin position="1"/>
        <end position="16"/>
    </location>
</feature>
<evidence type="ECO:0000313" key="3">
    <source>
        <dbReference type="RefSeq" id="XP_026726465.1"/>
    </source>
</evidence>